<gene>
    <name evidence="1" type="ORF">AAF712_015382</name>
</gene>
<protein>
    <recommendedName>
        <fullName evidence="3">RING-type domain-containing protein</fullName>
    </recommendedName>
</protein>
<reference evidence="1 2" key="1">
    <citation type="submission" date="2024-05" db="EMBL/GenBank/DDBJ databases">
        <title>A draft genome resource for the thread blight pathogen Marasmius tenuissimus strain MS-2.</title>
        <authorList>
            <person name="Yulfo-Soto G.E."/>
            <person name="Baruah I.K."/>
            <person name="Amoako-Attah I."/>
            <person name="Bukari Y."/>
            <person name="Meinhardt L.W."/>
            <person name="Bailey B.A."/>
            <person name="Cohen S.P."/>
        </authorList>
    </citation>
    <scope>NUCLEOTIDE SEQUENCE [LARGE SCALE GENOMIC DNA]</scope>
    <source>
        <strain evidence="1 2">MS-2</strain>
    </source>
</reference>
<proteinExistence type="predicted"/>
<keyword evidence="2" id="KW-1185">Reference proteome</keyword>
<evidence type="ECO:0008006" key="3">
    <source>
        <dbReference type="Google" id="ProtNLM"/>
    </source>
</evidence>
<dbReference type="Proteomes" id="UP001437256">
    <property type="component" value="Unassembled WGS sequence"/>
</dbReference>
<feature type="non-terminal residue" evidence="1">
    <location>
        <position position="1"/>
    </location>
</feature>
<name>A0ABR2ZAI7_9AGAR</name>
<accession>A0ABR2ZAI7</accession>
<sequence length="200" mass="22908">GNLLDCAHSLEELRQNSSFKRTDEINGSQYHEGNASWLKEKAKVSKERDVGKLSNPKPTLFEAVKDEPEPDASTLWRTPKAFGMDADDRTLSYETVVDCLDLVGIHGCVFYHQVKTNIKDPDDKEWMTKDSCCICQDKQLDITKGCPLACTDKKKYYCDQCVSKIQEQWGDDQGRILCPFCQQLTYFVSTKWIFVNDETK</sequence>
<evidence type="ECO:0000313" key="1">
    <source>
        <dbReference type="EMBL" id="KAL0057959.1"/>
    </source>
</evidence>
<evidence type="ECO:0000313" key="2">
    <source>
        <dbReference type="Proteomes" id="UP001437256"/>
    </source>
</evidence>
<dbReference type="EMBL" id="JBBXMP010000398">
    <property type="protein sequence ID" value="KAL0057959.1"/>
    <property type="molecule type" value="Genomic_DNA"/>
</dbReference>
<comment type="caution">
    <text evidence="1">The sequence shown here is derived from an EMBL/GenBank/DDBJ whole genome shotgun (WGS) entry which is preliminary data.</text>
</comment>
<organism evidence="1 2">
    <name type="scientific">Marasmius tenuissimus</name>
    <dbReference type="NCBI Taxonomy" id="585030"/>
    <lineage>
        <taxon>Eukaryota</taxon>
        <taxon>Fungi</taxon>
        <taxon>Dikarya</taxon>
        <taxon>Basidiomycota</taxon>
        <taxon>Agaricomycotina</taxon>
        <taxon>Agaricomycetes</taxon>
        <taxon>Agaricomycetidae</taxon>
        <taxon>Agaricales</taxon>
        <taxon>Marasmiineae</taxon>
        <taxon>Marasmiaceae</taxon>
        <taxon>Marasmius</taxon>
    </lineage>
</organism>